<dbReference type="PATRIC" id="fig|1445510.3.peg.2722"/>
<dbReference type="InterPro" id="IPR017853">
    <property type="entry name" value="GH"/>
</dbReference>
<evidence type="ECO:0000259" key="10">
    <source>
        <dbReference type="Pfam" id="PF00150"/>
    </source>
</evidence>
<evidence type="ECO:0000256" key="7">
    <source>
        <dbReference type="ARBA" id="ARBA00023326"/>
    </source>
</evidence>
<evidence type="ECO:0000256" key="2">
    <source>
        <dbReference type="ARBA" id="ARBA00012601"/>
    </source>
</evidence>
<dbReference type="PANTHER" id="PTHR35923:SF2">
    <property type="entry name" value="ENDOGLUCANASE"/>
    <property type="match status" value="1"/>
</dbReference>
<dbReference type="EC" id="3.2.1.4" evidence="2"/>
<feature type="compositionally biased region" description="Gly residues" evidence="8">
    <location>
        <begin position="53"/>
        <end position="205"/>
    </location>
</feature>
<reference evidence="11 12" key="1">
    <citation type="submission" date="2014-01" db="EMBL/GenBank/DDBJ databases">
        <title>Full genme sequencing of cellulolytic bacterium Gynuella sunshinyii YC6258T gen. nov., sp. nov.</title>
        <authorList>
            <person name="Khan H."/>
            <person name="Chung E.J."/>
            <person name="Chung Y.R."/>
        </authorList>
    </citation>
    <scope>NUCLEOTIDE SEQUENCE [LARGE SCALE GENOMIC DNA]</scope>
    <source>
        <strain evidence="11 12">YC6258</strain>
    </source>
</reference>
<dbReference type="HOGENOM" id="CLU_015313_0_0_6"/>
<keyword evidence="4" id="KW-0136">Cellulose degradation</keyword>
<comment type="catalytic activity">
    <reaction evidence="1">
        <text>Endohydrolysis of (1-&gt;4)-beta-D-glucosidic linkages in cellulose, lichenin and cereal beta-D-glucans.</text>
        <dbReference type="EC" id="3.2.1.4"/>
    </reaction>
</comment>
<keyword evidence="3" id="KW-0378">Hydrolase</keyword>
<evidence type="ECO:0000313" key="11">
    <source>
        <dbReference type="EMBL" id="AJQ94803.1"/>
    </source>
</evidence>
<evidence type="ECO:0000256" key="3">
    <source>
        <dbReference type="ARBA" id="ARBA00022801"/>
    </source>
</evidence>
<feature type="region of interest" description="Disordered" evidence="8">
    <location>
        <begin position="32"/>
        <end position="234"/>
    </location>
</feature>
<name>A0A0C5VN79_9GAMM</name>
<keyword evidence="6" id="KW-0326">Glycosidase</keyword>
<evidence type="ECO:0000256" key="6">
    <source>
        <dbReference type="ARBA" id="ARBA00023295"/>
    </source>
</evidence>
<dbReference type="RefSeq" id="WP_052830242.1">
    <property type="nucleotide sequence ID" value="NZ_CP007142.1"/>
</dbReference>
<keyword evidence="7" id="KW-0624">Polysaccharide degradation</keyword>
<evidence type="ECO:0000256" key="8">
    <source>
        <dbReference type="SAM" id="MobiDB-lite"/>
    </source>
</evidence>
<dbReference type="PANTHER" id="PTHR35923">
    <property type="entry name" value="MAJOR EXTRACELLULAR ENDOGLUCANASE"/>
    <property type="match status" value="1"/>
</dbReference>
<sequence>MGITFKKIGLSTSIAMISLALSACDINIDRGTNSSSGSDGGSNSGPVTDTGNTNGGNTGDGSGSDNGGSDNGGSDNGGSNNGGSDNGGSDNGGSDNGGSDNGGSDNGGSDNGGSDNGGSDNGGSDNGGSDNGGSDNGGSDNGGSDNGGSDNGGSDNGGSDNGGSDNGGSDNGGSDNGGSDNGGSDNGGSDNGGSDNGGSDNGGSNGDKDPNDTISGEYASEWEDSYPVVTPVNNSTSLPGKFRVDQNGNITEDGQVMPLRCGNWFGLEGQQEPKNGDNNADGAAMELYLGNMWWFNGSQGSGRSLDSDMQEIKAMGINMVRLPVSPETLDPTDPQGMGDASQKNGGALKNHPSIQQENSLDGLQEFLVTADKYDIKVLLDMHSCSSYVGWRAGRIDAAPPWTDADRIGYEFTREDWSCNSADQGKQVTLKDGRTVTMNVRAYDENKWLADLQKLAQLPAELNIDNVIGIDIFNEPWDYTWSEWSTLAEKAYGAVNSVNNDLLVFVEGIGTKSEFGPSEEFRPNWGESLYGFASDPLNIPKDRLVLAPHTYGPSVYVQSHFLDSAQSECEGLEGDEAAAKDCNIVIDSNKLRKSWHQHFGFLRDQGYAVVVGEFGGNMDWPMSKSSQAVKDQWSHIKTDVDAQWQHKFVNYMMDNNIHACYWSINPESADTYGWIKTKYDPITAKDQWGTWGDGSGGSIFDDRKTELLYKFWQYNK</sequence>
<dbReference type="EMBL" id="CP007142">
    <property type="protein sequence ID" value="AJQ94803.1"/>
    <property type="molecule type" value="Genomic_DNA"/>
</dbReference>
<proteinExistence type="predicted"/>
<protein>
    <recommendedName>
        <fullName evidence="2">cellulase</fullName>
        <ecNumber evidence="2">3.2.1.4</ecNumber>
    </recommendedName>
</protein>
<keyword evidence="9" id="KW-0732">Signal</keyword>
<keyword evidence="12" id="KW-1185">Reference proteome</keyword>
<dbReference type="Proteomes" id="UP000032266">
    <property type="component" value="Chromosome"/>
</dbReference>
<evidence type="ECO:0000256" key="5">
    <source>
        <dbReference type="ARBA" id="ARBA00023277"/>
    </source>
</evidence>
<evidence type="ECO:0000256" key="4">
    <source>
        <dbReference type="ARBA" id="ARBA00023001"/>
    </source>
</evidence>
<dbReference type="InterPro" id="IPR001547">
    <property type="entry name" value="Glyco_hydro_5"/>
</dbReference>
<dbReference type="Gene3D" id="3.20.20.80">
    <property type="entry name" value="Glycosidases"/>
    <property type="match status" value="1"/>
</dbReference>
<dbReference type="SUPFAM" id="SSF51445">
    <property type="entry name" value="(Trans)glycosidases"/>
    <property type="match status" value="1"/>
</dbReference>
<dbReference type="KEGG" id="gsn:YC6258_02765"/>
<dbReference type="GO" id="GO:0030245">
    <property type="term" value="P:cellulose catabolic process"/>
    <property type="evidence" value="ECO:0007669"/>
    <property type="project" value="UniProtKB-KW"/>
</dbReference>
<accession>A0A0C5VN79</accession>
<evidence type="ECO:0000256" key="9">
    <source>
        <dbReference type="SAM" id="SignalP"/>
    </source>
</evidence>
<feature type="domain" description="Glycoside hydrolase family 5" evidence="10">
    <location>
        <begin position="280"/>
        <end position="666"/>
    </location>
</feature>
<dbReference type="STRING" id="1445510.YC6258_02765"/>
<dbReference type="PROSITE" id="PS51257">
    <property type="entry name" value="PROKAR_LIPOPROTEIN"/>
    <property type="match status" value="1"/>
</dbReference>
<evidence type="ECO:0000313" key="12">
    <source>
        <dbReference type="Proteomes" id="UP000032266"/>
    </source>
</evidence>
<evidence type="ECO:0000256" key="1">
    <source>
        <dbReference type="ARBA" id="ARBA00000966"/>
    </source>
</evidence>
<dbReference type="Pfam" id="PF00150">
    <property type="entry name" value="Cellulase"/>
    <property type="match status" value="1"/>
</dbReference>
<gene>
    <name evidence="11" type="ORF">YC6258_02765</name>
</gene>
<keyword evidence="5" id="KW-0119">Carbohydrate metabolism</keyword>
<dbReference type="GO" id="GO:0008810">
    <property type="term" value="F:cellulase activity"/>
    <property type="evidence" value="ECO:0007669"/>
    <property type="project" value="UniProtKB-EC"/>
</dbReference>
<dbReference type="AlphaFoldDB" id="A0A0C5VN79"/>
<feature type="signal peptide" evidence="9">
    <location>
        <begin position="1"/>
        <end position="22"/>
    </location>
</feature>
<organism evidence="11 12">
    <name type="scientific">Gynuella sunshinyii YC6258</name>
    <dbReference type="NCBI Taxonomy" id="1445510"/>
    <lineage>
        <taxon>Bacteria</taxon>
        <taxon>Pseudomonadati</taxon>
        <taxon>Pseudomonadota</taxon>
        <taxon>Gammaproteobacteria</taxon>
        <taxon>Oceanospirillales</taxon>
        <taxon>Saccharospirillaceae</taxon>
        <taxon>Gynuella</taxon>
    </lineage>
</organism>
<feature type="chain" id="PRO_5002183758" description="cellulase" evidence="9">
    <location>
        <begin position="23"/>
        <end position="715"/>
    </location>
</feature>